<geneLocation type="mitochondrion" evidence="1"/>
<keyword evidence="1" id="KW-0496">Mitochondrion</keyword>
<name>A0A101LX52_PICGL</name>
<evidence type="ECO:0000313" key="1">
    <source>
        <dbReference type="EMBL" id="KUM46991.1"/>
    </source>
</evidence>
<dbReference type="EMBL" id="LKAM01000008">
    <property type="protein sequence ID" value="KUM46991.1"/>
    <property type="molecule type" value="Genomic_DNA"/>
</dbReference>
<dbReference type="AlphaFoldDB" id="A0A101LX52"/>
<organism evidence="1">
    <name type="scientific">Picea glauca</name>
    <name type="common">White spruce</name>
    <name type="synonym">Pinus glauca</name>
    <dbReference type="NCBI Taxonomy" id="3330"/>
    <lineage>
        <taxon>Eukaryota</taxon>
        <taxon>Viridiplantae</taxon>
        <taxon>Streptophyta</taxon>
        <taxon>Embryophyta</taxon>
        <taxon>Tracheophyta</taxon>
        <taxon>Spermatophyta</taxon>
        <taxon>Pinopsida</taxon>
        <taxon>Pinidae</taxon>
        <taxon>Conifers I</taxon>
        <taxon>Pinales</taxon>
        <taxon>Pinaceae</taxon>
        <taxon>Picea</taxon>
    </lineage>
</organism>
<protein>
    <submittedName>
        <fullName evidence="1">Uncharacterized protein</fullName>
    </submittedName>
</protein>
<reference evidence="1" key="1">
    <citation type="journal article" date="2015" name="Genome Biol. Evol.">
        <title>Organellar Genomes of White Spruce (Picea glauca): Assembly and Annotation.</title>
        <authorList>
            <person name="Jackman S.D."/>
            <person name="Warren R.L."/>
            <person name="Gibb E.A."/>
            <person name="Vandervalk B.P."/>
            <person name="Mohamadi H."/>
            <person name="Chu J."/>
            <person name="Raymond A."/>
            <person name="Pleasance S."/>
            <person name="Coope R."/>
            <person name="Wildung M.R."/>
            <person name="Ritland C.E."/>
            <person name="Bousquet J."/>
            <person name="Jones S.J."/>
            <person name="Bohlmann J."/>
            <person name="Birol I."/>
        </authorList>
    </citation>
    <scope>NUCLEOTIDE SEQUENCE [LARGE SCALE GENOMIC DNA]</scope>
    <source>
        <tissue evidence="1">Flushing bud</tissue>
    </source>
</reference>
<sequence length="76" mass="8486">MFYSFGGWILKRELCAAGYNQITIGKFDPICSQPIPYPGNPELELELELHSASERMLTLFLALESPSLDTGKGECF</sequence>
<gene>
    <name evidence="1" type="ORF">ABT39_MTgene5995</name>
</gene>
<accession>A0A101LX52</accession>
<comment type="caution">
    <text evidence="1">The sequence shown here is derived from an EMBL/GenBank/DDBJ whole genome shotgun (WGS) entry which is preliminary data.</text>
</comment>
<proteinExistence type="predicted"/>